<evidence type="ECO:0000313" key="3">
    <source>
        <dbReference type="Proteomes" id="UP000318422"/>
    </source>
</evidence>
<evidence type="ECO:0000259" key="1">
    <source>
        <dbReference type="Pfam" id="PF09361"/>
    </source>
</evidence>
<protein>
    <submittedName>
        <fullName evidence="2">Phasin family protein</fullName>
    </submittedName>
</protein>
<organism evidence="2 3">
    <name type="scientific">Zoogloea ramigera</name>
    <dbReference type="NCBI Taxonomy" id="350"/>
    <lineage>
        <taxon>Bacteria</taxon>
        <taxon>Pseudomonadati</taxon>
        <taxon>Pseudomonadota</taxon>
        <taxon>Betaproteobacteria</taxon>
        <taxon>Rhodocyclales</taxon>
        <taxon>Zoogloeaceae</taxon>
        <taxon>Zoogloea</taxon>
    </lineage>
</organism>
<comment type="caution">
    <text evidence="2">The sequence shown here is derived from an EMBL/GenBank/DDBJ whole genome shotgun (WGS) entry which is preliminary data.</text>
</comment>
<dbReference type="EMBL" id="BJNV01000090">
    <property type="protein sequence ID" value="GEC97469.1"/>
    <property type="molecule type" value="Genomic_DNA"/>
</dbReference>
<dbReference type="AlphaFoldDB" id="A0A4Y4D0J2"/>
<sequence length="181" mass="18823">MSFKNPEQFYAVNKATVEAALRLANGALARAERLAALNLNTASALLQGGAGSTQTLATVKSPEELAELQSALTQPIVEQAVAYARSVNEIVAEGQQEISRLFETQFAELQKTFTAALEHAAKSAPAGSEPAFEAVRSAMETASSVYENASQSVQQLAEANAAKAAEVTEAAVKVLAVGKAG</sequence>
<dbReference type="NCBIfam" id="TIGR01841">
    <property type="entry name" value="phasin"/>
    <property type="match status" value="1"/>
</dbReference>
<reference evidence="2 3" key="1">
    <citation type="submission" date="2019-06" db="EMBL/GenBank/DDBJ databases">
        <title>Whole genome shotgun sequence of Zoogloea ramigera NBRC 15342.</title>
        <authorList>
            <person name="Hosoyama A."/>
            <person name="Uohara A."/>
            <person name="Ohji S."/>
            <person name="Ichikawa N."/>
        </authorList>
    </citation>
    <scope>NUCLEOTIDE SEQUENCE [LARGE SCALE GENOMIC DNA]</scope>
    <source>
        <strain evidence="2 3">NBRC 15342</strain>
    </source>
</reference>
<feature type="domain" description="Phasin" evidence="1">
    <location>
        <begin position="7"/>
        <end position="106"/>
    </location>
</feature>
<dbReference type="InterPro" id="IPR010127">
    <property type="entry name" value="Phasin_subfam-1"/>
</dbReference>
<dbReference type="Proteomes" id="UP000318422">
    <property type="component" value="Unassembled WGS sequence"/>
</dbReference>
<dbReference type="RefSeq" id="WP_141354764.1">
    <property type="nucleotide sequence ID" value="NZ_BJNV01000090.1"/>
</dbReference>
<name>A0A4Y4D0J2_ZOORA</name>
<accession>A0A4Y4D0J2</accession>
<evidence type="ECO:0000313" key="2">
    <source>
        <dbReference type="EMBL" id="GEC97469.1"/>
    </source>
</evidence>
<dbReference type="InterPro" id="IPR018968">
    <property type="entry name" value="Phasin"/>
</dbReference>
<keyword evidence="3" id="KW-1185">Reference proteome</keyword>
<gene>
    <name evidence="2" type="ORF">ZRA01_35420</name>
</gene>
<dbReference type="OrthoDB" id="5298576at2"/>
<dbReference type="Pfam" id="PF09361">
    <property type="entry name" value="Phasin_2"/>
    <property type="match status" value="1"/>
</dbReference>
<proteinExistence type="predicted"/>